<feature type="compositionally biased region" description="Low complexity" evidence="1">
    <location>
        <begin position="62"/>
        <end position="72"/>
    </location>
</feature>
<dbReference type="STRING" id="387005.A0A183I8D8"/>
<reference evidence="4" key="1">
    <citation type="submission" date="2016-06" db="UniProtKB">
        <authorList>
            <consortium name="WormBaseParasite"/>
        </authorList>
    </citation>
    <scope>IDENTIFICATION</scope>
</reference>
<name>A0A183I8D8_9BILA</name>
<organism evidence="4">
    <name type="scientific">Onchocerca flexuosa</name>
    <dbReference type="NCBI Taxonomy" id="387005"/>
    <lineage>
        <taxon>Eukaryota</taxon>
        <taxon>Metazoa</taxon>
        <taxon>Ecdysozoa</taxon>
        <taxon>Nematoda</taxon>
        <taxon>Chromadorea</taxon>
        <taxon>Rhabditida</taxon>
        <taxon>Spirurina</taxon>
        <taxon>Spiruromorpha</taxon>
        <taxon>Filarioidea</taxon>
        <taxon>Onchocercidae</taxon>
        <taxon>Onchocerca</taxon>
    </lineage>
</organism>
<feature type="region of interest" description="Disordered" evidence="1">
    <location>
        <begin position="62"/>
        <end position="96"/>
    </location>
</feature>
<reference evidence="2 3" key="2">
    <citation type="submission" date="2018-11" db="EMBL/GenBank/DDBJ databases">
        <authorList>
            <consortium name="Pathogen Informatics"/>
        </authorList>
    </citation>
    <scope>NUCLEOTIDE SEQUENCE [LARGE SCALE GENOMIC DNA]</scope>
</reference>
<protein>
    <submittedName>
        <fullName evidence="4">Ovule protein</fullName>
    </submittedName>
</protein>
<accession>A0A183I8D8</accession>
<dbReference type="WBParaSite" id="OFLC_0001601301-mRNA-1">
    <property type="protein sequence ID" value="OFLC_0001601301-mRNA-1"/>
    <property type="gene ID" value="OFLC_0001601301"/>
</dbReference>
<dbReference type="EMBL" id="UZAJ01043549">
    <property type="protein sequence ID" value="VDP25833.1"/>
    <property type="molecule type" value="Genomic_DNA"/>
</dbReference>
<evidence type="ECO:0000256" key="1">
    <source>
        <dbReference type="SAM" id="MobiDB-lite"/>
    </source>
</evidence>
<evidence type="ECO:0000313" key="3">
    <source>
        <dbReference type="Proteomes" id="UP000267606"/>
    </source>
</evidence>
<evidence type="ECO:0000313" key="2">
    <source>
        <dbReference type="EMBL" id="VDP25833.1"/>
    </source>
</evidence>
<dbReference type="Proteomes" id="UP000267606">
    <property type="component" value="Unassembled WGS sequence"/>
</dbReference>
<proteinExistence type="predicted"/>
<keyword evidence="3" id="KW-1185">Reference proteome</keyword>
<dbReference type="AlphaFoldDB" id="A0A183I8D8"/>
<evidence type="ECO:0000313" key="4">
    <source>
        <dbReference type="WBParaSite" id="OFLC_0001601301-mRNA-1"/>
    </source>
</evidence>
<gene>
    <name evidence="2" type="ORF">OFLC_LOCUS16000</name>
</gene>
<sequence length="138" mass="15024">MKHTEAEKLFLEKMAVLNKTFLYFIQCSLKEMPDADLSPCVRDYLKHVEELDQTYGNIEIVSNGGSTSTSTENGKKGEVTNELLKASPSQKDVNDGSGLIVKSSAAQEKPISSEINIFNSTTNPASVPKISFDTSTSS</sequence>